<sequence>MSGLPTACALGAFAVIARRSGELPPVTVVLAVVADGAHVLLLASFVVGTGFLSLEGQVVTVVPGLLFAWILATGLALLRRPSAPRRLGPAGVRPRAAS</sequence>
<evidence type="ECO:0000256" key="1">
    <source>
        <dbReference type="SAM" id="Phobius"/>
    </source>
</evidence>
<organism evidence="2 3">
    <name type="scientific">Jatrophihabitans endophyticus</name>
    <dbReference type="NCBI Taxonomy" id="1206085"/>
    <lineage>
        <taxon>Bacteria</taxon>
        <taxon>Bacillati</taxon>
        <taxon>Actinomycetota</taxon>
        <taxon>Actinomycetes</taxon>
        <taxon>Jatrophihabitantales</taxon>
        <taxon>Jatrophihabitantaceae</taxon>
        <taxon>Jatrophihabitans</taxon>
    </lineage>
</organism>
<feature type="transmembrane region" description="Helical" evidence="1">
    <location>
        <begin position="28"/>
        <end position="52"/>
    </location>
</feature>
<name>A0A1M5MGI4_9ACTN</name>
<keyword evidence="3" id="KW-1185">Reference proteome</keyword>
<evidence type="ECO:0000313" key="2">
    <source>
        <dbReference type="EMBL" id="SHG76455.1"/>
    </source>
</evidence>
<proteinExistence type="predicted"/>
<protein>
    <submittedName>
        <fullName evidence="2">Uncharacterized protein</fullName>
    </submittedName>
</protein>
<evidence type="ECO:0000313" key="3">
    <source>
        <dbReference type="Proteomes" id="UP000186132"/>
    </source>
</evidence>
<gene>
    <name evidence="2" type="ORF">SAMN05443575_2723</name>
</gene>
<keyword evidence="1" id="KW-0812">Transmembrane</keyword>
<keyword evidence="1" id="KW-1133">Transmembrane helix</keyword>
<feature type="transmembrane region" description="Helical" evidence="1">
    <location>
        <begin position="58"/>
        <end position="78"/>
    </location>
</feature>
<dbReference type="EMBL" id="FQVU01000003">
    <property type="protein sequence ID" value="SHG76455.1"/>
    <property type="molecule type" value="Genomic_DNA"/>
</dbReference>
<accession>A0A1M5MGI4</accession>
<dbReference type="AlphaFoldDB" id="A0A1M5MGI4"/>
<reference evidence="2 3" key="1">
    <citation type="submission" date="2016-11" db="EMBL/GenBank/DDBJ databases">
        <authorList>
            <person name="Jaros S."/>
            <person name="Januszkiewicz K."/>
            <person name="Wedrychowicz H."/>
        </authorList>
    </citation>
    <scope>NUCLEOTIDE SEQUENCE [LARGE SCALE GENOMIC DNA]</scope>
    <source>
        <strain evidence="2 3">DSM 45627</strain>
    </source>
</reference>
<keyword evidence="1" id="KW-0472">Membrane</keyword>
<dbReference type="Proteomes" id="UP000186132">
    <property type="component" value="Unassembled WGS sequence"/>
</dbReference>